<evidence type="ECO:0000256" key="4">
    <source>
        <dbReference type="ARBA" id="ARBA00022801"/>
    </source>
</evidence>
<dbReference type="InterPro" id="IPR015797">
    <property type="entry name" value="NUDIX_hydrolase-like_dom_sf"/>
</dbReference>
<dbReference type="SUPFAM" id="SSF55811">
    <property type="entry name" value="Nudix"/>
    <property type="match status" value="1"/>
</dbReference>
<dbReference type="OrthoDB" id="9800186at2"/>
<keyword evidence="3" id="KW-0479">Metal-binding</keyword>
<evidence type="ECO:0000256" key="1">
    <source>
        <dbReference type="ARBA" id="ARBA00001946"/>
    </source>
</evidence>
<dbReference type="Pfam" id="PF00293">
    <property type="entry name" value="NUDIX"/>
    <property type="match status" value="1"/>
</dbReference>
<evidence type="ECO:0000256" key="3">
    <source>
        <dbReference type="ARBA" id="ARBA00022723"/>
    </source>
</evidence>
<keyword evidence="4" id="KW-0378">Hydrolase</keyword>
<protein>
    <submittedName>
        <fullName evidence="7">7,8-dihydro-8-oxoguanine triphosphatase</fullName>
    </submittedName>
</protein>
<name>A0A4Q2EHM2_9ACTN</name>
<evidence type="ECO:0000256" key="2">
    <source>
        <dbReference type="ARBA" id="ARBA00005582"/>
    </source>
</evidence>
<evidence type="ECO:0000313" key="8">
    <source>
        <dbReference type="Proteomes" id="UP000290624"/>
    </source>
</evidence>
<evidence type="ECO:0000256" key="5">
    <source>
        <dbReference type="ARBA" id="ARBA00022842"/>
    </source>
</evidence>
<dbReference type="GO" id="GO:0005737">
    <property type="term" value="C:cytoplasm"/>
    <property type="evidence" value="ECO:0007669"/>
    <property type="project" value="TreeGrafter"/>
</dbReference>
<dbReference type="Gene3D" id="3.90.79.10">
    <property type="entry name" value="Nucleoside Triphosphate Pyrophosphohydrolase"/>
    <property type="match status" value="1"/>
</dbReference>
<dbReference type="Proteomes" id="UP000290624">
    <property type="component" value="Unassembled WGS sequence"/>
</dbReference>
<comment type="cofactor">
    <cofactor evidence="1">
        <name>Mg(2+)</name>
        <dbReference type="ChEBI" id="CHEBI:18420"/>
    </cofactor>
</comment>
<dbReference type="PANTHER" id="PTHR43758:SF2">
    <property type="entry name" value="OXIDIZED PURINE NUCLEOSIDE TRIPHOSPHATE HYDROLASE"/>
    <property type="match status" value="1"/>
</dbReference>
<proteinExistence type="inferred from homology"/>
<sequence length="166" mass="17882">MGAPGFRPTLGVLAYVLRGDAVLLVHRTARTADDQFGLFNGLGGKVEAGEDVASAMRRELREEAGIEVTSMRLRGTVSWPVLGGPGEDWFGFVYVVDEFTGEPPAANEEGTLHWVPRTELGILPLPKGDEAWLGLVFDPAVTSFAGVMPYVDGVPADWQVSIERAL</sequence>
<keyword evidence="8" id="KW-1185">Reference proteome</keyword>
<dbReference type="PANTHER" id="PTHR43758">
    <property type="entry name" value="7,8-DIHYDRO-8-OXOGUANINE TRIPHOSPHATASE"/>
    <property type="match status" value="1"/>
</dbReference>
<dbReference type="GO" id="GO:0046872">
    <property type="term" value="F:metal ion binding"/>
    <property type="evidence" value="ECO:0007669"/>
    <property type="project" value="UniProtKB-KW"/>
</dbReference>
<comment type="caution">
    <text evidence="7">The sequence shown here is derived from an EMBL/GenBank/DDBJ whole genome shotgun (WGS) entry which is preliminary data.</text>
</comment>
<dbReference type="PROSITE" id="PS51462">
    <property type="entry name" value="NUDIX"/>
    <property type="match status" value="1"/>
</dbReference>
<keyword evidence="5" id="KW-0460">Magnesium</keyword>
<accession>A0A4Q2EHM2</accession>
<evidence type="ECO:0000313" key="7">
    <source>
        <dbReference type="EMBL" id="RXW31874.1"/>
    </source>
</evidence>
<organism evidence="7 8">
    <name type="scientific">Propioniciclava flava</name>
    <dbReference type="NCBI Taxonomy" id="2072026"/>
    <lineage>
        <taxon>Bacteria</taxon>
        <taxon>Bacillati</taxon>
        <taxon>Actinomycetota</taxon>
        <taxon>Actinomycetes</taxon>
        <taxon>Propionibacteriales</taxon>
        <taxon>Propionibacteriaceae</taxon>
        <taxon>Propioniciclava</taxon>
    </lineage>
</organism>
<dbReference type="PROSITE" id="PS00893">
    <property type="entry name" value="NUDIX_BOX"/>
    <property type="match status" value="1"/>
</dbReference>
<gene>
    <name evidence="7" type="ORF">C1706_10030</name>
</gene>
<comment type="similarity">
    <text evidence="2">Belongs to the Nudix hydrolase family.</text>
</comment>
<feature type="domain" description="Nudix hydrolase" evidence="6">
    <location>
        <begin position="7"/>
        <end position="138"/>
    </location>
</feature>
<dbReference type="EMBL" id="PPCV01000006">
    <property type="protein sequence ID" value="RXW31874.1"/>
    <property type="molecule type" value="Genomic_DNA"/>
</dbReference>
<dbReference type="RefSeq" id="WP_129459090.1">
    <property type="nucleotide sequence ID" value="NZ_PPCV01000006.1"/>
</dbReference>
<dbReference type="AlphaFoldDB" id="A0A4Q2EHM2"/>
<dbReference type="CDD" id="cd18886">
    <property type="entry name" value="NUDIX_MutT_Nudt1"/>
    <property type="match status" value="1"/>
</dbReference>
<dbReference type="InterPro" id="IPR020084">
    <property type="entry name" value="NUDIX_hydrolase_CS"/>
</dbReference>
<reference evidence="7 8" key="1">
    <citation type="submission" date="2018-01" db="EMBL/GenBank/DDBJ databases">
        <title>Lactibacter flavus gen. nov., sp. nov., a novel bacterium of the family Propionibacteriaceae isolated from raw milk and dairy products.</title>
        <authorList>
            <person name="Wenning M."/>
            <person name="Breitenwieser F."/>
            <person name="Huptas C."/>
            <person name="von Neubeck M."/>
            <person name="Busse H.-J."/>
            <person name="Scherer S."/>
        </authorList>
    </citation>
    <scope>NUCLEOTIDE SEQUENCE [LARGE SCALE GENOMIC DNA]</scope>
    <source>
        <strain evidence="7 8">VG341</strain>
    </source>
</reference>
<dbReference type="GO" id="GO:0016818">
    <property type="term" value="F:hydrolase activity, acting on acid anhydrides, in phosphorus-containing anhydrides"/>
    <property type="evidence" value="ECO:0007669"/>
    <property type="project" value="TreeGrafter"/>
</dbReference>
<evidence type="ECO:0000259" key="6">
    <source>
        <dbReference type="PROSITE" id="PS51462"/>
    </source>
</evidence>
<dbReference type="InterPro" id="IPR000086">
    <property type="entry name" value="NUDIX_hydrolase_dom"/>
</dbReference>